<dbReference type="SUPFAM" id="SSF53756">
    <property type="entry name" value="UDP-Glycosyltransferase/glycogen phosphorylase"/>
    <property type="match status" value="1"/>
</dbReference>
<reference evidence="3" key="1">
    <citation type="submission" date="2020-01" db="EMBL/GenBank/DDBJ databases">
        <authorList>
            <person name="Meier V. D."/>
            <person name="Meier V D."/>
        </authorList>
    </citation>
    <scope>NUCLEOTIDE SEQUENCE</scope>
    <source>
        <strain evidence="3">HLG_WM_MAG_06</strain>
    </source>
</reference>
<dbReference type="CDD" id="cd03811">
    <property type="entry name" value="GT4_GT28_WabH-like"/>
    <property type="match status" value="1"/>
</dbReference>
<evidence type="ECO:0000259" key="2">
    <source>
        <dbReference type="Pfam" id="PF13439"/>
    </source>
</evidence>
<feature type="domain" description="Glycosyltransferase subfamily 4-like N-terminal" evidence="2">
    <location>
        <begin position="17"/>
        <end position="176"/>
    </location>
</feature>
<dbReference type="Pfam" id="PF13439">
    <property type="entry name" value="Glyco_transf_4"/>
    <property type="match status" value="1"/>
</dbReference>
<dbReference type="Gene3D" id="3.40.50.2000">
    <property type="entry name" value="Glycogen Phosphorylase B"/>
    <property type="match status" value="2"/>
</dbReference>
<sequence>MNIKVKIVFFLATLNAGGAERVTVTQIRQLDSSKYDIYLILVNKQGPFLELIPKEVKIIDLKKTKTLFSILSLRRVLKDINPDIIYSTLFRTHVALDLALINLKHKFKTIYMSPSSPKLLFLRKEIGFLMRYLIKKAYMNSYMVLAQTPEMKEEIARYHQIDKDKIKVFLNPIDTEMIDIQTTNIENPFNPKRINIVAAGRLSDVKGFDILIDALAKVLEENNNFSLYIIGRDAGEEDTLKKQAERLSISNYVNFLGYRTNPFKFFFFSDLFVLSSRREGLPNVVLENIYMKKPVIATRCVPYMSELIDDGVSGLLVDIEDANSLAEAILNYKKIDVEKYTYMQKIISVNEFFTDIFNERYK</sequence>
<dbReference type="InterPro" id="IPR001296">
    <property type="entry name" value="Glyco_trans_1"/>
</dbReference>
<dbReference type="PANTHER" id="PTHR12526">
    <property type="entry name" value="GLYCOSYLTRANSFERASE"/>
    <property type="match status" value="1"/>
</dbReference>
<gene>
    <name evidence="3" type="ORF">HELGO_WM1496</name>
</gene>
<dbReference type="Pfam" id="PF00534">
    <property type="entry name" value="Glycos_transf_1"/>
    <property type="match status" value="1"/>
</dbReference>
<dbReference type="PANTHER" id="PTHR12526:SF630">
    <property type="entry name" value="GLYCOSYLTRANSFERASE"/>
    <property type="match status" value="1"/>
</dbReference>
<evidence type="ECO:0008006" key="4">
    <source>
        <dbReference type="Google" id="ProtNLM"/>
    </source>
</evidence>
<dbReference type="InterPro" id="IPR028098">
    <property type="entry name" value="Glyco_trans_4-like_N"/>
</dbReference>
<dbReference type="EMBL" id="CACVAP010000093">
    <property type="protein sequence ID" value="CAA6820472.1"/>
    <property type="molecule type" value="Genomic_DNA"/>
</dbReference>
<proteinExistence type="predicted"/>
<name>A0A6S6THW6_9BACT</name>
<accession>A0A6S6THW6</accession>
<dbReference type="GO" id="GO:0016757">
    <property type="term" value="F:glycosyltransferase activity"/>
    <property type="evidence" value="ECO:0007669"/>
    <property type="project" value="InterPro"/>
</dbReference>
<evidence type="ECO:0000313" key="3">
    <source>
        <dbReference type="EMBL" id="CAA6820472.1"/>
    </source>
</evidence>
<dbReference type="AlphaFoldDB" id="A0A6S6THW6"/>
<protein>
    <recommendedName>
        <fullName evidence="4">Glycosyltransferase</fullName>
    </recommendedName>
</protein>
<evidence type="ECO:0000259" key="1">
    <source>
        <dbReference type="Pfam" id="PF00534"/>
    </source>
</evidence>
<feature type="domain" description="Glycosyl transferase family 1" evidence="1">
    <location>
        <begin position="185"/>
        <end position="343"/>
    </location>
</feature>
<organism evidence="3">
    <name type="scientific">uncultured Sulfurovum sp</name>
    <dbReference type="NCBI Taxonomy" id="269237"/>
    <lineage>
        <taxon>Bacteria</taxon>
        <taxon>Pseudomonadati</taxon>
        <taxon>Campylobacterota</taxon>
        <taxon>Epsilonproteobacteria</taxon>
        <taxon>Campylobacterales</taxon>
        <taxon>Sulfurovaceae</taxon>
        <taxon>Sulfurovum</taxon>
        <taxon>environmental samples</taxon>
    </lineage>
</organism>